<dbReference type="EMBL" id="CAFBMR010000011">
    <property type="protein sequence ID" value="CAB4906883.1"/>
    <property type="molecule type" value="Genomic_DNA"/>
</dbReference>
<dbReference type="GO" id="GO:0009055">
    <property type="term" value="F:electron transfer activity"/>
    <property type="evidence" value="ECO:0007669"/>
    <property type="project" value="InterPro"/>
</dbReference>
<reference evidence="3" key="1">
    <citation type="submission" date="2020-05" db="EMBL/GenBank/DDBJ databases">
        <authorList>
            <person name="Chiriac C."/>
            <person name="Salcher M."/>
            <person name="Ghai R."/>
            <person name="Kavagutti S V."/>
        </authorList>
    </citation>
    <scope>NUCLEOTIDE SEQUENCE</scope>
</reference>
<feature type="transmembrane region" description="Helical" evidence="1">
    <location>
        <begin position="86"/>
        <end position="107"/>
    </location>
</feature>
<keyword evidence="1" id="KW-1133">Transmembrane helix</keyword>
<dbReference type="Pfam" id="PF13631">
    <property type="entry name" value="Cytochrom_B_N_2"/>
    <property type="match status" value="1"/>
</dbReference>
<dbReference type="Gene3D" id="1.20.810.10">
    <property type="entry name" value="Cytochrome Bc1 Complex, Chain C"/>
    <property type="match status" value="1"/>
</dbReference>
<feature type="transmembrane region" description="Helical" evidence="1">
    <location>
        <begin position="174"/>
        <end position="195"/>
    </location>
</feature>
<gene>
    <name evidence="3" type="ORF">UFOPK3610_00492</name>
</gene>
<keyword evidence="1" id="KW-0472">Membrane</keyword>
<dbReference type="InterPro" id="IPR016174">
    <property type="entry name" value="Di-haem_cyt_TM"/>
</dbReference>
<sequence length="221" mass="24694">MSTEQSVEEFVPTTWTGKIRKSAQRALPYDKLMPETQPAYVASWIYVFGVLTIAALAMIIVSGTILSIEGPTWWHESSTGHFVNSLHFWSVQLFFLFMVIHLWGKFWMAAWRGNRARTWITGVIAFVISIAAGLSGYAVQTNFDSQWVAFEAKDGLNATGVGAYFSVTNLGQMLMVHIFLLPAVIAIIVVAHVLFVRLRGVVPPIDAALVEERNRVEEMQS</sequence>
<accession>A0A6J7GRG7</accession>
<dbReference type="SUPFAM" id="SSF81342">
    <property type="entry name" value="Transmembrane di-heme cytochromes"/>
    <property type="match status" value="1"/>
</dbReference>
<evidence type="ECO:0000313" key="3">
    <source>
        <dbReference type="EMBL" id="CAB4906883.1"/>
    </source>
</evidence>
<dbReference type="InterPro" id="IPR005797">
    <property type="entry name" value="Cyt_b/b6_N"/>
</dbReference>
<dbReference type="GO" id="GO:0022904">
    <property type="term" value="P:respiratory electron transport chain"/>
    <property type="evidence" value="ECO:0007669"/>
    <property type="project" value="InterPro"/>
</dbReference>
<name>A0A6J7GRG7_9ZZZZ</name>
<evidence type="ECO:0000256" key="1">
    <source>
        <dbReference type="SAM" id="Phobius"/>
    </source>
</evidence>
<feature type="domain" description="Cytochrome b/b6 N-terminal region profile" evidence="2">
    <location>
        <begin position="19"/>
        <end position="205"/>
    </location>
</feature>
<feature type="transmembrane region" description="Helical" evidence="1">
    <location>
        <begin position="41"/>
        <end position="66"/>
    </location>
</feature>
<organism evidence="3">
    <name type="scientific">freshwater metagenome</name>
    <dbReference type="NCBI Taxonomy" id="449393"/>
    <lineage>
        <taxon>unclassified sequences</taxon>
        <taxon>metagenomes</taxon>
        <taxon>ecological metagenomes</taxon>
    </lineage>
</organism>
<dbReference type="InterPro" id="IPR027387">
    <property type="entry name" value="Cytb/b6-like_sf"/>
</dbReference>
<evidence type="ECO:0000259" key="2">
    <source>
        <dbReference type="PROSITE" id="PS51002"/>
    </source>
</evidence>
<protein>
    <submittedName>
        <fullName evidence="3">Unannotated protein</fullName>
    </submittedName>
</protein>
<dbReference type="GO" id="GO:0016020">
    <property type="term" value="C:membrane"/>
    <property type="evidence" value="ECO:0007669"/>
    <property type="project" value="InterPro"/>
</dbReference>
<keyword evidence="1" id="KW-0812">Transmembrane</keyword>
<dbReference type="GO" id="GO:0016491">
    <property type="term" value="F:oxidoreductase activity"/>
    <property type="evidence" value="ECO:0007669"/>
    <property type="project" value="InterPro"/>
</dbReference>
<dbReference type="PROSITE" id="PS51002">
    <property type="entry name" value="CYTB_NTER"/>
    <property type="match status" value="1"/>
</dbReference>
<dbReference type="AlphaFoldDB" id="A0A6J7GRG7"/>
<feature type="transmembrane region" description="Helical" evidence="1">
    <location>
        <begin position="119"/>
        <end position="139"/>
    </location>
</feature>
<proteinExistence type="predicted"/>